<proteinExistence type="predicted"/>
<dbReference type="Gene3D" id="2.80.10.50">
    <property type="match status" value="1"/>
</dbReference>
<organismHost>
    <name type="scientific">Agrotis segetum</name>
    <name type="common">Turnip moth</name>
    <dbReference type="NCBI Taxonomy" id="47767"/>
</organismHost>
<dbReference type="InterPro" id="IPR008996">
    <property type="entry name" value="IL1/FGF"/>
</dbReference>
<dbReference type="EMBL" id="KR584663">
    <property type="protein sequence ID" value="AKN63401.1"/>
    <property type="molecule type" value="Genomic_DNA"/>
</dbReference>
<dbReference type="Proteomes" id="UP000202635">
    <property type="component" value="Genome"/>
</dbReference>
<protein>
    <submittedName>
        <fullName evidence="2">Fgf-2</fullName>
    </submittedName>
    <submittedName>
        <fullName evidence="1">ORF113</fullName>
    </submittedName>
</protein>
<dbReference type="CDD" id="cd23311">
    <property type="entry name" value="beta-trefoil_FGF_Bnl-like"/>
    <property type="match status" value="1"/>
</dbReference>
<name>Q6QXH3_GVAS</name>
<gene>
    <name evidence="1" type="primary">ORF113</name>
    <name evidence="2" type="ORF">AsGV127</name>
    <name evidence="1" type="ORF">AsGVgp113</name>
</gene>
<evidence type="ECO:0000313" key="3">
    <source>
        <dbReference type="Proteomes" id="UP000202635"/>
    </source>
</evidence>
<keyword evidence="4" id="KW-1185">Reference proteome</keyword>
<dbReference type="SUPFAM" id="SSF50353">
    <property type="entry name" value="Cytokine"/>
    <property type="match status" value="1"/>
</dbReference>
<accession>Q6QXH3</accession>
<dbReference type="Proteomes" id="UP000232958">
    <property type="component" value="Segment"/>
</dbReference>
<evidence type="ECO:0000313" key="4">
    <source>
        <dbReference type="Proteomes" id="UP000232958"/>
    </source>
</evidence>
<reference evidence="2 4" key="2">
    <citation type="submission" date="2015-05" db="EMBL/GenBank/DDBJ databases">
        <title>Complete Sequence of an Agrotis segetum granulovirus isolate from Europe.</title>
        <authorList>
            <person name="Gueli Alletti G."/>
            <person name="Wennmann J.T."/>
            <person name="Jehle J.A."/>
        </authorList>
    </citation>
    <scope>NUCLEOTIDE SEQUENCE [LARGE SCALE GENOMIC DNA]</scope>
    <source>
        <strain evidence="2 4">DA</strain>
    </source>
</reference>
<evidence type="ECO:0000313" key="2">
    <source>
        <dbReference type="EMBL" id="AKN63401.1"/>
    </source>
</evidence>
<evidence type="ECO:0000313" key="1">
    <source>
        <dbReference type="EMBL" id="AAS82625.1"/>
    </source>
</evidence>
<organism evidence="1 3">
    <name type="scientific">Agrotis segetum granulosis virus</name>
    <name type="common">AsGV</name>
    <name type="synonym">Agrotis segetum granulovirus</name>
    <dbReference type="NCBI Taxonomy" id="10464"/>
    <lineage>
        <taxon>Viruses</taxon>
        <taxon>Viruses incertae sedis</taxon>
        <taxon>Naldaviricetes</taxon>
        <taxon>Lefavirales</taxon>
        <taxon>Baculoviridae</taxon>
        <taxon>Betabaculovirus</taxon>
        <taxon>Betabaculovirus agsegetum</taxon>
    </lineage>
</organism>
<dbReference type="EMBL" id="AY522332">
    <property type="protein sequence ID" value="AAS82625.1"/>
    <property type="molecule type" value="Genomic_DNA"/>
</dbReference>
<dbReference type="OrthoDB" id="12615at10239"/>
<reference evidence="1 3" key="1">
    <citation type="submission" date="2004-09" db="EMBL/GenBank/DDBJ databases">
        <authorList>
            <person name="Ai X.L."/>
            <person name="Wang Z.F."/>
            <person name="Wang B."/>
            <person name="Zhang W."/>
            <person name="Li F."/>
            <person name="Fu J.H."/>
            <person name="Cui C.S."/>
            <person name="Shi Y.H."/>
            <person name="He M."/>
        </authorList>
    </citation>
    <scope>NUCLEOTIDE SEQUENCE [LARGE SCALE GENOMIC DNA]</scope>
</reference>
<sequence>MFVQTLILGSLLLSSASCSSERKVDPHYGDTTPMGFLKRSTKSTGAGYILNVGGSYNIYTDPFTKIRSTTSNNYFYFYRDDGKYYIRDEKCNFVCANPCGEVFVSAYRLQHYCKFKVIQDPATSAFKIYIPSSGSVPTYRALEFLVKDNLLRAKVGIKNEAEVPALFFFKDPVKIQNKCPSISKVQQYNLDAHPDNSVPDNRCAHLNTRVLAENRITGSLPLKSESVRYFHLMMDAKYINGAGGFSETSGSDTIFQQHYLKPNVFAFRSVQSCSFLCQNKCGFVYVTKKYNDDCMIRVEQSSVSNSFFLRFTENNFFLAYNTTTDTLGHTDRARSRLSFVDATVSLPDECPRLDLDKREERDNKCALSLANNIVINIPHMLFLILLNYNATRV</sequence>